<dbReference type="AlphaFoldDB" id="A0AAN8S3Z0"/>
<proteinExistence type="predicted"/>
<accession>A0AAN8S3Z0</accession>
<gene>
    <name evidence="1" type="ORF">RUM43_012571</name>
</gene>
<organism evidence="1 2">
    <name type="scientific">Polyplax serrata</name>
    <name type="common">Common mouse louse</name>
    <dbReference type="NCBI Taxonomy" id="468196"/>
    <lineage>
        <taxon>Eukaryota</taxon>
        <taxon>Metazoa</taxon>
        <taxon>Ecdysozoa</taxon>
        <taxon>Arthropoda</taxon>
        <taxon>Hexapoda</taxon>
        <taxon>Insecta</taxon>
        <taxon>Pterygota</taxon>
        <taxon>Neoptera</taxon>
        <taxon>Paraneoptera</taxon>
        <taxon>Psocodea</taxon>
        <taxon>Troctomorpha</taxon>
        <taxon>Phthiraptera</taxon>
        <taxon>Anoplura</taxon>
        <taxon>Polyplacidae</taxon>
        <taxon>Polyplax</taxon>
    </lineage>
</organism>
<dbReference type="EMBL" id="JAWJWE010000006">
    <property type="protein sequence ID" value="KAK6632832.1"/>
    <property type="molecule type" value="Genomic_DNA"/>
</dbReference>
<evidence type="ECO:0000313" key="2">
    <source>
        <dbReference type="Proteomes" id="UP001372834"/>
    </source>
</evidence>
<reference evidence="1 2" key="1">
    <citation type="submission" date="2023-10" db="EMBL/GenBank/DDBJ databases">
        <title>Genomes of two closely related lineages of the louse Polyplax serrata with different host specificities.</title>
        <authorList>
            <person name="Martinu J."/>
            <person name="Tarabai H."/>
            <person name="Stefka J."/>
            <person name="Hypsa V."/>
        </authorList>
    </citation>
    <scope>NUCLEOTIDE SEQUENCE [LARGE SCALE GENOMIC DNA]</scope>
    <source>
        <strain evidence="1">HR10_N</strain>
    </source>
</reference>
<evidence type="ECO:0000313" key="1">
    <source>
        <dbReference type="EMBL" id="KAK6632832.1"/>
    </source>
</evidence>
<sequence>MVWREDVGEVEEPGRGVPGQWWLSIWESDGLNRMKEDRSESDGWLRRPEISGQLELFDGAFHLEVFCGKWCLSFSRIILSSDIFVPLG</sequence>
<name>A0AAN8S3Z0_POLSC</name>
<comment type="caution">
    <text evidence="1">The sequence shown here is derived from an EMBL/GenBank/DDBJ whole genome shotgun (WGS) entry which is preliminary data.</text>
</comment>
<dbReference type="Proteomes" id="UP001372834">
    <property type="component" value="Unassembled WGS sequence"/>
</dbReference>
<protein>
    <submittedName>
        <fullName evidence="1">Uncharacterized protein</fullName>
    </submittedName>
</protein>